<dbReference type="Proteomes" id="UP000317155">
    <property type="component" value="Unassembled WGS sequence"/>
</dbReference>
<dbReference type="OrthoDB" id="495783at2"/>
<evidence type="ECO:0000313" key="1">
    <source>
        <dbReference type="EMBL" id="TRO84141.1"/>
    </source>
</evidence>
<dbReference type="PANTHER" id="PTHR30087:SF1">
    <property type="entry name" value="HYPOTHETICAL CYTOSOLIC PROTEIN"/>
    <property type="match status" value="1"/>
</dbReference>
<accession>A0A550JLQ3</accession>
<sequence length="148" mass="15964">MRPVLVSACLLGLATRYDGHSKTNAQVLDYLHSRNLLPIPVCPEQLGGLATPRPPARFHAGDGEGLWLEQGELVNQEGESMNAAFMRGAEETLRIARLTGCRTAILKERSPSCSVHRIHRREGLTAGSGVAAALLRQAGLTLISDEDL</sequence>
<dbReference type="EMBL" id="VJVV01000001">
    <property type="protein sequence ID" value="TRO84141.1"/>
    <property type="molecule type" value="Genomic_DNA"/>
</dbReference>
<name>A0A550JLQ3_9BACT</name>
<organism evidence="1 2">
    <name type="scientific">Trichloromonas acetexigens</name>
    <dbReference type="NCBI Taxonomy" id="38815"/>
    <lineage>
        <taxon>Bacteria</taxon>
        <taxon>Pseudomonadati</taxon>
        <taxon>Thermodesulfobacteriota</taxon>
        <taxon>Desulfuromonadia</taxon>
        <taxon>Desulfuromonadales</taxon>
        <taxon>Trichloromonadaceae</taxon>
        <taxon>Trichloromonas</taxon>
    </lineage>
</organism>
<dbReference type="Pfam" id="PF04463">
    <property type="entry name" value="2-thiour_desulf"/>
    <property type="match status" value="1"/>
</dbReference>
<dbReference type="PANTHER" id="PTHR30087">
    <property type="entry name" value="INNER MEMBRANE PROTEIN"/>
    <property type="match status" value="1"/>
</dbReference>
<gene>
    <name evidence="1" type="ORF">FL622_01025</name>
</gene>
<dbReference type="AlphaFoldDB" id="A0A550JLQ3"/>
<protein>
    <submittedName>
        <fullName evidence="1">DUF523 domain-containing protein</fullName>
    </submittedName>
</protein>
<keyword evidence="2" id="KW-1185">Reference proteome</keyword>
<reference evidence="1 2" key="1">
    <citation type="submission" date="2019-07" db="EMBL/GenBank/DDBJ databases">
        <title>Insights of Desulfuromonas acetexigens electromicrobiology.</title>
        <authorList>
            <person name="Katuri K."/>
            <person name="Sapireddy V."/>
            <person name="Shaw D.R."/>
            <person name="Saikaly P."/>
        </authorList>
    </citation>
    <scope>NUCLEOTIDE SEQUENCE [LARGE SCALE GENOMIC DNA]</scope>
    <source>
        <strain evidence="1 2">2873</strain>
    </source>
</reference>
<proteinExistence type="predicted"/>
<evidence type="ECO:0000313" key="2">
    <source>
        <dbReference type="Proteomes" id="UP000317155"/>
    </source>
</evidence>
<comment type="caution">
    <text evidence="1">The sequence shown here is derived from an EMBL/GenBank/DDBJ whole genome shotgun (WGS) entry which is preliminary data.</text>
</comment>
<dbReference type="InterPro" id="IPR007553">
    <property type="entry name" value="2-thiour_desulf"/>
</dbReference>